<evidence type="ECO:0000313" key="2">
    <source>
        <dbReference type="EMBL" id="KAJ4445690.1"/>
    </source>
</evidence>
<reference evidence="2 3" key="1">
    <citation type="journal article" date="2022" name="Allergy">
        <title>Genome assembly and annotation of Periplaneta americana reveal a comprehensive cockroach allergen profile.</title>
        <authorList>
            <person name="Wang L."/>
            <person name="Xiong Q."/>
            <person name="Saelim N."/>
            <person name="Wang L."/>
            <person name="Nong W."/>
            <person name="Wan A.T."/>
            <person name="Shi M."/>
            <person name="Liu X."/>
            <person name="Cao Q."/>
            <person name="Hui J.H.L."/>
            <person name="Sookrung N."/>
            <person name="Leung T.F."/>
            <person name="Tungtrongchitr A."/>
            <person name="Tsui S.K.W."/>
        </authorList>
    </citation>
    <scope>NUCLEOTIDE SEQUENCE [LARGE SCALE GENOMIC DNA]</scope>
    <source>
        <strain evidence="2">PWHHKU_190912</strain>
    </source>
</reference>
<feature type="compositionally biased region" description="Basic and acidic residues" evidence="1">
    <location>
        <begin position="222"/>
        <end position="248"/>
    </location>
</feature>
<proteinExistence type="predicted"/>
<keyword evidence="3" id="KW-1185">Reference proteome</keyword>
<organism evidence="2 3">
    <name type="scientific">Periplaneta americana</name>
    <name type="common">American cockroach</name>
    <name type="synonym">Blatta americana</name>
    <dbReference type="NCBI Taxonomy" id="6978"/>
    <lineage>
        <taxon>Eukaryota</taxon>
        <taxon>Metazoa</taxon>
        <taxon>Ecdysozoa</taxon>
        <taxon>Arthropoda</taxon>
        <taxon>Hexapoda</taxon>
        <taxon>Insecta</taxon>
        <taxon>Pterygota</taxon>
        <taxon>Neoptera</taxon>
        <taxon>Polyneoptera</taxon>
        <taxon>Dictyoptera</taxon>
        <taxon>Blattodea</taxon>
        <taxon>Blattoidea</taxon>
        <taxon>Blattidae</taxon>
        <taxon>Blattinae</taxon>
        <taxon>Periplaneta</taxon>
    </lineage>
</organism>
<evidence type="ECO:0000256" key="1">
    <source>
        <dbReference type="SAM" id="MobiDB-lite"/>
    </source>
</evidence>
<feature type="region of interest" description="Disordered" evidence="1">
    <location>
        <begin position="113"/>
        <end position="133"/>
    </location>
</feature>
<sequence length="248" mass="29040">MVSAWKKKERRPRNSWLQEIRKRMRDCKLNDMDWMEREEKQSYCVTTGIIVRGAIACLLRNKGWEVHEEVRCISEDDSHRRADIIEINRQQQKAIIVDPTIRMERDLNQAHQTLEQREQTRHGSQAPRSVMSPFSRFTAQKQKTVSTAHFLFQPACSCNNDTSNNFVLIMRNRPPALVFPYTNVFGAKMKGSHLAEVFRVALAGKKEKQKKKKMKKKKNKRKEADAREGEREKDDGQGSIREKRLITT</sequence>
<dbReference type="Proteomes" id="UP001148838">
    <property type="component" value="Unassembled WGS sequence"/>
</dbReference>
<feature type="compositionally biased region" description="Basic residues" evidence="1">
    <location>
        <begin position="207"/>
        <end position="221"/>
    </location>
</feature>
<dbReference type="EMBL" id="JAJSOF020000009">
    <property type="protein sequence ID" value="KAJ4445690.1"/>
    <property type="molecule type" value="Genomic_DNA"/>
</dbReference>
<feature type="region of interest" description="Disordered" evidence="1">
    <location>
        <begin position="205"/>
        <end position="248"/>
    </location>
</feature>
<name>A0ABQ8TGL6_PERAM</name>
<protein>
    <submittedName>
        <fullName evidence="2">Uncharacterized protein</fullName>
    </submittedName>
</protein>
<gene>
    <name evidence="2" type="ORF">ANN_12375</name>
</gene>
<accession>A0ABQ8TGL6</accession>
<comment type="caution">
    <text evidence="2">The sequence shown here is derived from an EMBL/GenBank/DDBJ whole genome shotgun (WGS) entry which is preliminary data.</text>
</comment>
<evidence type="ECO:0000313" key="3">
    <source>
        <dbReference type="Proteomes" id="UP001148838"/>
    </source>
</evidence>